<feature type="transmembrane region" description="Helical" evidence="6">
    <location>
        <begin position="393"/>
        <end position="410"/>
    </location>
</feature>
<dbReference type="VEuPathDB" id="TrichDB:TVAGG3_0696840"/>
<evidence type="ECO:0000256" key="6">
    <source>
        <dbReference type="SAM" id="Phobius"/>
    </source>
</evidence>
<dbReference type="InterPro" id="IPR040416">
    <property type="entry name" value="TMEM181"/>
</dbReference>
<organism evidence="8 9">
    <name type="scientific">Trichomonas vaginalis (strain ATCC PRA-98 / G3)</name>
    <dbReference type="NCBI Taxonomy" id="412133"/>
    <lineage>
        <taxon>Eukaryota</taxon>
        <taxon>Metamonada</taxon>
        <taxon>Parabasalia</taxon>
        <taxon>Trichomonadida</taxon>
        <taxon>Trichomonadidae</taxon>
        <taxon>Trichomonas</taxon>
    </lineage>
</organism>
<proteinExistence type="predicted"/>
<dbReference type="AlphaFoldDB" id="A2DRK9"/>
<evidence type="ECO:0000256" key="4">
    <source>
        <dbReference type="ARBA" id="ARBA00023136"/>
    </source>
</evidence>
<evidence type="ECO:0000259" key="7">
    <source>
        <dbReference type="Pfam" id="PF06664"/>
    </source>
</evidence>
<protein>
    <recommendedName>
        <fullName evidence="7">Wntless-like transmembrane domain-containing protein</fullName>
    </recommendedName>
</protein>
<sequence>MENLDPKNLKKLNMEQVNDVPILADLKCSSIFGFNLIFPYVIALILLFSGIFIAKPIYYSNFVEKVSIVDEKYTSEVTISKINQLDRFINVHASFNNVSSSQFLFSGDYHAITTLKEDTIFKLEEKTNNTMINVNNQVTDKIHLYSDYALFYDTLQLSLNLQSNVALPNAINIYVRKGNPNYSFMINIIKVVLSFIVAVYIVLGAKKVASRQLMLEQNLSFMVLSALIIFIDPFITLHLFYPLRFNQIRHLISRDIFVSYFIFFICYIYSLIGVEPSQDKTIPLLLPYMIGITYFVSVLATDTSFGGYRMLGSQFDPLTDQLFLNATIFFCYSAFFVYYLFISIKKIFTTSSIDKNRAINYFIASFPTVIVMEIYYSVLVFTNILKNTAYYELIPLAFYTCSVLVFWGLMSQIHEGDRYLYQNADRDNLKEEDNENPIGIDTENIPELPDNFDVEEEKKEENLVKNE</sequence>
<keyword evidence="2 6" id="KW-0812">Transmembrane</keyword>
<gene>
    <name evidence="8" type="ORF">TVAG_280890</name>
</gene>
<feature type="transmembrane region" description="Helical" evidence="6">
    <location>
        <begin position="284"/>
        <end position="301"/>
    </location>
</feature>
<dbReference type="KEGG" id="tva:4774986"/>
<evidence type="ECO:0000313" key="8">
    <source>
        <dbReference type="EMBL" id="EAY16972.1"/>
    </source>
</evidence>
<dbReference type="Proteomes" id="UP000001542">
    <property type="component" value="Unassembled WGS sequence"/>
</dbReference>
<name>A2DRK9_TRIV3</name>
<evidence type="ECO:0000313" key="9">
    <source>
        <dbReference type="Proteomes" id="UP000001542"/>
    </source>
</evidence>
<evidence type="ECO:0000256" key="1">
    <source>
        <dbReference type="ARBA" id="ARBA00004141"/>
    </source>
</evidence>
<keyword evidence="4 6" id="KW-0472">Membrane</keyword>
<feature type="transmembrane region" description="Helical" evidence="6">
    <location>
        <begin position="223"/>
        <end position="243"/>
    </location>
</feature>
<feature type="transmembrane region" description="Helical" evidence="6">
    <location>
        <begin position="255"/>
        <end position="272"/>
    </location>
</feature>
<dbReference type="InParanoid" id="A2DRK9"/>
<dbReference type="EMBL" id="DS113236">
    <property type="protein sequence ID" value="EAY16972.1"/>
    <property type="molecule type" value="Genomic_DNA"/>
</dbReference>
<reference evidence="8" key="2">
    <citation type="journal article" date="2007" name="Science">
        <title>Draft genome sequence of the sexually transmitted pathogen Trichomonas vaginalis.</title>
        <authorList>
            <person name="Carlton J.M."/>
            <person name="Hirt R.P."/>
            <person name="Silva J.C."/>
            <person name="Delcher A.L."/>
            <person name="Schatz M."/>
            <person name="Zhao Q."/>
            <person name="Wortman J.R."/>
            <person name="Bidwell S.L."/>
            <person name="Alsmark U.C.M."/>
            <person name="Besteiro S."/>
            <person name="Sicheritz-Ponten T."/>
            <person name="Noel C.J."/>
            <person name="Dacks J.B."/>
            <person name="Foster P.G."/>
            <person name="Simillion C."/>
            <person name="Van de Peer Y."/>
            <person name="Miranda-Saavedra D."/>
            <person name="Barton G.J."/>
            <person name="Westrop G.D."/>
            <person name="Mueller S."/>
            <person name="Dessi D."/>
            <person name="Fiori P.L."/>
            <person name="Ren Q."/>
            <person name="Paulsen I."/>
            <person name="Zhang H."/>
            <person name="Bastida-Corcuera F.D."/>
            <person name="Simoes-Barbosa A."/>
            <person name="Brown M.T."/>
            <person name="Hayes R.D."/>
            <person name="Mukherjee M."/>
            <person name="Okumura C.Y."/>
            <person name="Schneider R."/>
            <person name="Smith A.J."/>
            <person name="Vanacova S."/>
            <person name="Villalvazo M."/>
            <person name="Haas B.J."/>
            <person name="Pertea M."/>
            <person name="Feldblyum T.V."/>
            <person name="Utterback T.R."/>
            <person name="Shu C.L."/>
            <person name="Osoegawa K."/>
            <person name="de Jong P.J."/>
            <person name="Hrdy I."/>
            <person name="Horvathova L."/>
            <person name="Zubacova Z."/>
            <person name="Dolezal P."/>
            <person name="Malik S.B."/>
            <person name="Logsdon J.M. Jr."/>
            <person name="Henze K."/>
            <person name="Gupta A."/>
            <person name="Wang C.C."/>
            <person name="Dunne R.L."/>
            <person name="Upcroft J.A."/>
            <person name="Upcroft P."/>
            <person name="White O."/>
            <person name="Salzberg S.L."/>
            <person name="Tang P."/>
            <person name="Chiu C.-H."/>
            <person name="Lee Y.-S."/>
            <person name="Embley T.M."/>
            <person name="Coombs G.H."/>
            <person name="Mottram J.C."/>
            <person name="Tachezy J."/>
            <person name="Fraser-Liggett C.M."/>
            <person name="Johnson P.J."/>
        </authorList>
    </citation>
    <scope>NUCLEOTIDE SEQUENCE [LARGE SCALE GENOMIC DNA]</scope>
    <source>
        <strain evidence="8">G3</strain>
    </source>
</reference>
<reference evidence="8" key="1">
    <citation type="submission" date="2006-10" db="EMBL/GenBank/DDBJ databases">
        <authorList>
            <person name="Amadeo P."/>
            <person name="Zhao Q."/>
            <person name="Wortman J."/>
            <person name="Fraser-Liggett C."/>
            <person name="Carlton J."/>
        </authorList>
    </citation>
    <scope>NUCLEOTIDE SEQUENCE</scope>
    <source>
        <strain evidence="8">G3</strain>
    </source>
</reference>
<dbReference type="GO" id="GO:0016020">
    <property type="term" value="C:membrane"/>
    <property type="evidence" value="ECO:0007669"/>
    <property type="project" value="UniProtKB-SubCell"/>
</dbReference>
<keyword evidence="9" id="KW-1185">Reference proteome</keyword>
<dbReference type="OrthoDB" id="10686546at2759"/>
<dbReference type="GO" id="GO:0015643">
    <property type="term" value="F:toxic substance binding"/>
    <property type="evidence" value="ECO:0007669"/>
    <property type="project" value="InterPro"/>
</dbReference>
<dbReference type="Pfam" id="PF06664">
    <property type="entry name" value="WLS-like_TM"/>
    <property type="match status" value="1"/>
</dbReference>
<accession>A2DRK9</accession>
<feature type="transmembrane region" description="Helical" evidence="6">
    <location>
        <begin position="361"/>
        <end position="381"/>
    </location>
</feature>
<keyword evidence="3 6" id="KW-1133">Transmembrane helix</keyword>
<evidence type="ECO:0000256" key="3">
    <source>
        <dbReference type="ARBA" id="ARBA00022989"/>
    </source>
</evidence>
<feature type="region of interest" description="Disordered" evidence="5">
    <location>
        <begin position="430"/>
        <end position="467"/>
    </location>
</feature>
<feature type="domain" description="Wntless-like transmembrane" evidence="7">
    <location>
        <begin position="183"/>
        <end position="388"/>
    </location>
</feature>
<dbReference type="InterPro" id="IPR047843">
    <property type="entry name" value="WLS-like_TM"/>
</dbReference>
<dbReference type="VEuPathDB" id="TrichDB:TVAG_280890"/>
<feature type="transmembrane region" description="Helical" evidence="6">
    <location>
        <begin position="31"/>
        <end position="54"/>
    </location>
</feature>
<dbReference type="PANTHER" id="PTHR31918">
    <property type="entry name" value="TRANSMEMBRANE PROTEIN 181"/>
    <property type="match status" value="1"/>
</dbReference>
<evidence type="ECO:0000256" key="2">
    <source>
        <dbReference type="ARBA" id="ARBA00022692"/>
    </source>
</evidence>
<evidence type="ECO:0000256" key="5">
    <source>
        <dbReference type="SAM" id="MobiDB-lite"/>
    </source>
</evidence>
<feature type="compositionally biased region" description="Basic and acidic residues" evidence="5">
    <location>
        <begin position="456"/>
        <end position="467"/>
    </location>
</feature>
<comment type="subcellular location">
    <subcellularLocation>
        <location evidence="1">Membrane</location>
        <topology evidence="1">Multi-pass membrane protein</topology>
    </subcellularLocation>
</comment>
<dbReference type="PANTHER" id="PTHR31918:SF1">
    <property type="entry name" value="TRANSMEMBRANE PROTEIN 181"/>
    <property type="match status" value="1"/>
</dbReference>
<feature type="transmembrane region" description="Helical" evidence="6">
    <location>
        <begin position="322"/>
        <end position="341"/>
    </location>
</feature>
<feature type="transmembrane region" description="Helical" evidence="6">
    <location>
        <begin position="184"/>
        <end position="203"/>
    </location>
</feature>
<dbReference type="RefSeq" id="XP_001329195.1">
    <property type="nucleotide sequence ID" value="XM_001329160.1"/>
</dbReference>